<sequence length="158" mass="17695">MNHVPLRLERITDRDVHNDLILRLGAYRHVCDSYYLAVDESAQAGQNVADSLVRLLDQWGEHLQRLRLTGDTIFLPFDFSDQCTAWLRVSSPDGGQATVEAGWSSIEGWSFYPSDFTETAARVHDFKPVVNASVECDLGDLIAAVTQNREAFALHTNS</sequence>
<proteinExistence type="predicted"/>
<dbReference type="Proteomes" id="UP000579153">
    <property type="component" value="Unassembled WGS sequence"/>
</dbReference>
<organism evidence="1 2">
    <name type="scientific">Nonomuraea jabiensis</name>
    <dbReference type="NCBI Taxonomy" id="882448"/>
    <lineage>
        <taxon>Bacteria</taxon>
        <taxon>Bacillati</taxon>
        <taxon>Actinomycetota</taxon>
        <taxon>Actinomycetes</taxon>
        <taxon>Streptosporangiales</taxon>
        <taxon>Streptosporangiaceae</taxon>
        <taxon>Nonomuraea</taxon>
    </lineage>
</organism>
<comment type="caution">
    <text evidence="1">The sequence shown here is derived from an EMBL/GenBank/DDBJ whole genome shotgun (WGS) entry which is preliminary data.</text>
</comment>
<reference evidence="1 2" key="1">
    <citation type="submission" date="2020-08" db="EMBL/GenBank/DDBJ databases">
        <title>Sequencing the genomes of 1000 actinobacteria strains.</title>
        <authorList>
            <person name="Klenk H.-P."/>
        </authorList>
    </citation>
    <scope>NUCLEOTIDE SEQUENCE [LARGE SCALE GENOMIC DNA]</scope>
    <source>
        <strain evidence="1 2">DSM 45507</strain>
    </source>
</reference>
<evidence type="ECO:0000313" key="2">
    <source>
        <dbReference type="Proteomes" id="UP000579153"/>
    </source>
</evidence>
<evidence type="ECO:0000313" key="1">
    <source>
        <dbReference type="EMBL" id="MBB5780750.1"/>
    </source>
</evidence>
<dbReference type="RefSeq" id="WP_185074164.1">
    <property type="nucleotide sequence ID" value="NZ_JACHMB010000001.1"/>
</dbReference>
<dbReference type="AlphaFoldDB" id="A0A7W9GBI0"/>
<accession>A0A7W9GBI0</accession>
<name>A0A7W9GBI0_9ACTN</name>
<keyword evidence="2" id="KW-1185">Reference proteome</keyword>
<protein>
    <submittedName>
        <fullName evidence="1">Uncharacterized protein</fullName>
    </submittedName>
</protein>
<gene>
    <name evidence="1" type="ORF">HD596_007506</name>
</gene>
<dbReference type="EMBL" id="JACHMB010000001">
    <property type="protein sequence ID" value="MBB5780750.1"/>
    <property type="molecule type" value="Genomic_DNA"/>
</dbReference>